<accession>A0A286DD19</accession>
<gene>
    <name evidence="1" type="ORF">SAMN06296416_11031</name>
</gene>
<evidence type="ECO:0000313" key="2">
    <source>
        <dbReference type="Proteomes" id="UP000219374"/>
    </source>
</evidence>
<sequence length="99" mass="11471">MWVFVLEARPLPETAEFAEFGGAFVLCYQMPGLAEDPIRHASEFLRQAGWQVVGVQEEPARIGREEAPEPEHFDQALIDDEAYVFHQWRVEDNDDETRH</sequence>
<name>A0A286DD19_9GAMM</name>
<keyword evidence="2" id="KW-1185">Reference proteome</keyword>
<protein>
    <submittedName>
        <fullName evidence="1">Uncharacterized protein</fullName>
    </submittedName>
</protein>
<dbReference type="RefSeq" id="WP_097123170.1">
    <property type="nucleotide sequence ID" value="NZ_PDWU01000010.1"/>
</dbReference>
<reference evidence="1 2" key="1">
    <citation type="submission" date="2017-09" db="EMBL/GenBank/DDBJ databases">
        <authorList>
            <person name="Ehlers B."/>
            <person name="Leendertz F.H."/>
        </authorList>
    </citation>
    <scope>NUCLEOTIDE SEQUENCE [LARGE SCALE GENOMIC DNA]</scope>
    <source>
        <strain evidence="1 2">CGMCC 1.10978</strain>
    </source>
</reference>
<proteinExistence type="predicted"/>
<evidence type="ECO:0000313" key="1">
    <source>
        <dbReference type="EMBL" id="SOD56519.1"/>
    </source>
</evidence>
<dbReference type="EMBL" id="OCND01000010">
    <property type="protein sequence ID" value="SOD56519.1"/>
    <property type="molecule type" value="Genomic_DNA"/>
</dbReference>
<dbReference type="AlphaFoldDB" id="A0A286DD19"/>
<organism evidence="1 2">
    <name type="scientific">Pseudoxanthomonas wuyuanensis</name>
    <dbReference type="NCBI Taxonomy" id="1073196"/>
    <lineage>
        <taxon>Bacteria</taxon>
        <taxon>Pseudomonadati</taxon>
        <taxon>Pseudomonadota</taxon>
        <taxon>Gammaproteobacteria</taxon>
        <taxon>Lysobacterales</taxon>
        <taxon>Lysobacteraceae</taxon>
        <taxon>Pseudoxanthomonas</taxon>
    </lineage>
</organism>
<dbReference type="Proteomes" id="UP000219374">
    <property type="component" value="Unassembled WGS sequence"/>
</dbReference>